<gene>
    <name evidence="5" type="ORF">ORQ98_23285</name>
</gene>
<comment type="caution">
    <text evidence="5">The sequence shown here is derived from an EMBL/GenBank/DDBJ whole genome shotgun (WGS) entry which is preliminary data.</text>
</comment>
<organism evidence="5 6">
    <name type="scientific">Spartinivicinus poritis</name>
    <dbReference type="NCBI Taxonomy" id="2994640"/>
    <lineage>
        <taxon>Bacteria</taxon>
        <taxon>Pseudomonadati</taxon>
        <taxon>Pseudomonadota</taxon>
        <taxon>Gammaproteobacteria</taxon>
        <taxon>Oceanospirillales</taxon>
        <taxon>Zooshikellaceae</taxon>
        <taxon>Spartinivicinus</taxon>
    </lineage>
</organism>
<accession>A0ABT5UET5</accession>
<evidence type="ECO:0000256" key="2">
    <source>
        <dbReference type="ARBA" id="ARBA00010742"/>
    </source>
</evidence>
<dbReference type="PANTHER" id="PTHR30024">
    <property type="entry name" value="ALIPHATIC SULFONATES-BINDING PROTEIN-RELATED"/>
    <property type="match status" value="1"/>
</dbReference>
<reference evidence="5 6" key="1">
    <citation type="submission" date="2022-11" db="EMBL/GenBank/DDBJ databases">
        <title>Spartinivicinus poritis sp. nov., isolated from scleractinian coral Porites lutea.</title>
        <authorList>
            <person name="Zhang G."/>
            <person name="Cai L."/>
            <person name="Wei Q."/>
        </authorList>
    </citation>
    <scope>NUCLEOTIDE SEQUENCE [LARGE SCALE GENOMIC DNA]</scope>
    <source>
        <strain evidence="5 6">A2-2</strain>
    </source>
</reference>
<comment type="subcellular location">
    <subcellularLocation>
        <location evidence="1">Periplasm</location>
    </subcellularLocation>
</comment>
<dbReference type="InterPro" id="IPR015168">
    <property type="entry name" value="SsuA/THI5"/>
</dbReference>
<protein>
    <submittedName>
        <fullName evidence="5">ABC transporter substrate-binding protein</fullName>
    </submittedName>
</protein>
<evidence type="ECO:0000313" key="6">
    <source>
        <dbReference type="Proteomes" id="UP001528823"/>
    </source>
</evidence>
<dbReference type="SUPFAM" id="SSF53850">
    <property type="entry name" value="Periplasmic binding protein-like II"/>
    <property type="match status" value="1"/>
</dbReference>
<dbReference type="EMBL" id="JAPMOU010000045">
    <property type="protein sequence ID" value="MDE1464891.1"/>
    <property type="molecule type" value="Genomic_DNA"/>
</dbReference>
<evidence type="ECO:0000313" key="5">
    <source>
        <dbReference type="EMBL" id="MDE1464891.1"/>
    </source>
</evidence>
<comment type="similarity">
    <text evidence="2">Belongs to the bacterial solute-binding protein SsuA/TauA family.</text>
</comment>
<sequence>MCRITAVISRWLWLLLLLSFLLACKPPQTHLRVGTTVEIGHETLFLARELGYFDQAPIHLVELTSQSQVMNALRSETIEAAILSLDEVIKLLQSELAVKVVLVLSISHGANALVTQPSIKQIADLKGRRIGSSQNAESIWLLEQALVKAGVDFKEISLIPIHQNEHINAYNRNLVDGIVTFEPLLSRLERLGATVQFDSAQMASKIMQVLVIRENVIDQYQQSIEQLLAGYFNAVEYLTYNQRHAINLIAPRMTISTSTIEQLYKKIKIMGLEDNQRLLIGEPPIVRLTVESLQRVMLSHGLSQRILLIDQVIDSRWLGTTDDVH</sequence>
<dbReference type="RefSeq" id="WP_274691214.1">
    <property type="nucleotide sequence ID" value="NZ_JAPMOU010000045.1"/>
</dbReference>
<evidence type="ECO:0000256" key="1">
    <source>
        <dbReference type="ARBA" id="ARBA00004418"/>
    </source>
</evidence>
<evidence type="ECO:0000259" key="4">
    <source>
        <dbReference type="Pfam" id="PF09084"/>
    </source>
</evidence>
<name>A0ABT5UET5_9GAMM</name>
<keyword evidence="3" id="KW-0732">Signal</keyword>
<dbReference type="PROSITE" id="PS51257">
    <property type="entry name" value="PROKAR_LIPOPROTEIN"/>
    <property type="match status" value="1"/>
</dbReference>
<proteinExistence type="inferred from homology"/>
<dbReference type="PANTHER" id="PTHR30024:SF47">
    <property type="entry name" value="TAURINE-BINDING PERIPLASMIC PROTEIN"/>
    <property type="match status" value="1"/>
</dbReference>
<dbReference type="Proteomes" id="UP001528823">
    <property type="component" value="Unassembled WGS sequence"/>
</dbReference>
<dbReference type="Gene3D" id="3.40.190.10">
    <property type="entry name" value="Periplasmic binding protein-like II"/>
    <property type="match status" value="2"/>
</dbReference>
<keyword evidence="6" id="KW-1185">Reference proteome</keyword>
<evidence type="ECO:0000256" key="3">
    <source>
        <dbReference type="ARBA" id="ARBA00022729"/>
    </source>
</evidence>
<dbReference type="Pfam" id="PF09084">
    <property type="entry name" value="NMT1"/>
    <property type="match status" value="1"/>
</dbReference>
<feature type="domain" description="SsuA/THI5-like" evidence="4">
    <location>
        <begin position="41"/>
        <end position="243"/>
    </location>
</feature>